<protein>
    <recommendedName>
        <fullName evidence="7">NAD-dependent protein deacetylase</fullName>
        <ecNumber evidence="7">2.3.1.286</ecNumber>
    </recommendedName>
</protein>
<dbReference type="InterPro" id="IPR017328">
    <property type="entry name" value="Sirtuin_class_I"/>
</dbReference>
<reference evidence="10 11" key="1">
    <citation type="submission" date="2024-04" db="EMBL/GenBank/DDBJ databases">
        <title>Tritrichomonas musculus Genome.</title>
        <authorList>
            <person name="Alves-Ferreira E."/>
            <person name="Grigg M."/>
            <person name="Lorenzi H."/>
            <person name="Galac M."/>
        </authorList>
    </citation>
    <scope>NUCLEOTIDE SEQUENCE [LARGE SCALE GENOMIC DNA]</scope>
    <source>
        <strain evidence="10 11">EAF2021</strain>
    </source>
</reference>
<evidence type="ECO:0000256" key="1">
    <source>
        <dbReference type="ARBA" id="ARBA00001947"/>
    </source>
</evidence>
<feature type="binding site" evidence="8">
    <location>
        <position position="191"/>
    </location>
    <ligand>
        <name>Zn(2+)</name>
        <dbReference type="ChEBI" id="CHEBI:29105"/>
    </ligand>
</feature>
<dbReference type="Proteomes" id="UP001470230">
    <property type="component" value="Unassembled WGS sequence"/>
</dbReference>
<dbReference type="InterPro" id="IPR029035">
    <property type="entry name" value="DHS-like_NAD/FAD-binding_dom"/>
</dbReference>
<evidence type="ECO:0000256" key="3">
    <source>
        <dbReference type="ARBA" id="ARBA00022679"/>
    </source>
</evidence>
<feature type="binding site" evidence="8">
    <location>
        <position position="164"/>
    </location>
    <ligand>
        <name>Zn(2+)</name>
        <dbReference type="ChEBI" id="CHEBI:29105"/>
    </ligand>
</feature>
<evidence type="ECO:0000256" key="8">
    <source>
        <dbReference type="PROSITE-ProRule" id="PRU00236"/>
    </source>
</evidence>
<evidence type="ECO:0000313" key="11">
    <source>
        <dbReference type="Proteomes" id="UP001470230"/>
    </source>
</evidence>
<comment type="similarity">
    <text evidence="2 7">Belongs to the sirtuin family. Class I subfamily.</text>
</comment>
<sequence length="337" mass="38787">MSKETKDQYKKPTQEQIYKLRPSHVDGLTSFDIDGLANYIQTNHCKNIILLFGAGISCAAGIPDFRTPGTGLYYNLQRFKLPNPQSIFEINFFKKNPQPFFELSKETMPGKYKPTFAHYLPVILHRHNLLKRVYTQNIDGLERLAGLPSDKIVECHGTYYTAHCLKCKQKYDFKDIQKKMEKGKIPFCTACKGGVIKPDIVFFGEDLPENFFNLIKIDFINCDCLIVMGTSLQVGPVNTLPSLVGADVPRILFNNEVVNTYDEKLKIIEGKNGQETLSEYFLNPDNFYFKFDHVLNRRDIFVKGDCQKNVYELIKKLGWEDEYASIVPNEVFMKILE</sequence>
<dbReference type="PROSITE" id="PS50305">
    <property type="entry name" value="SIRTUIN"/>
    <property type="match status" value="1"/>
</dbReference>
<evidence type="ECO:0000259" key="9">
    <source>
        <dbReference type="PROSITE" id="PS50305"/>
    </source>
</evidence>
<keyword evidence="11" id="KW-1185">Reference proteome</keyword>
<keyword evidence="3 7" id="KW-0808">Transferase</keyword>
<feature type="binding site" evidence="8">
    <location>
        <position position="167"/>
    </location>
    <ligand>
        <name>Zn(2+)</name>
        <dbReference type="ChEBI" id="CHEBI:29105"/>
    </ligand>
</feature>
<evidence type="ECO:0000256" key="5">
    <source>
        <dbReference type="ARBA" id="ARBA00022833"/>
    </source>
</evidence>
<organism evidence="10 11">
    <name type="scientific">Tritrichomonas musculus</name>
    <dbReference type="NCBI Taxonomy" id="1915356"/>
    <lineage>
        <taxon>Eukaryota</taxon>
        <taxon>Metamonada</taxon>
        <taxon>Parabasalia</taxon>
        <taxon>Tritrichomonadida</taxon>
        <taxon>Tritrichomonadidae</taxon>
        <taxon>Tritrichomonas</taxon>
    </lineage>
</organism>
<dbReference type="Gene3D" id="3.30.1600.10">
    <property type="entry name" value="SIR2/SIRT2 'Small Domain"/>
    <property type="match status" value="1"/>
</dbReference>
<evidence type="ECO:0000313" key="10">
    <source>
        <dbReference type="EMBL" id="KAK8881273.1"/>
    </source>
</evidence>
<keyword evidence="4 7" id="KW-0479">Metal-binding</keyword>
<proteinExistence type="inferred from homology"/>
<keyword evidence="6 7" id="KW-0520">NAD</keyword>
<dbReference type="PIRSF" id="PIRSF037938">
    <property type="entry name" value="SIR2_euk"/>
    <property type="match status" value="1"/>
</dbReference>
<feature type="binding site" evidence="8">
    <location>
        <position position="188"/>
    </location>
    <ligand>
        <name>Zn(2+)</name>
        <dbReference type="ChEBI" id="CHEBI:29105"/>
    </ligand>
</feature>
<feature type="domain" description="Deacetylase sirtuin-type" evidence="9">
    <location>
        <begin position="26"/>
        <end position="320"/>
    </location>
</feature>
<accession>A0ABR2JR39</accession>
<comment type="caution">
    <text evidence="10">The sequence shown here is derived from an EMBL/GenBank/DDBJ whole genome shotgun (WGS) entry which is preliminary data.</text>
</comment>
<dbReference type="EMBL" id="JAPFFF010000010">
    <property type="protein sequence ID" value="KAK8881273.1"/>
    <property type="molecule type" value="Genomic_DNA"/>
</dbReference>
<evidence type="ECO:0000256" key="6">
    <source>
        <dbReference type="ARBA" id="ARBA00023027"/>
    </source>
</evidence>
<comment type="cofactor">
    <cofactor evidence="1 7">
        <name>Zn(2+)</name>
        <dbReference type="ChEBI" id="CHEBI:29105"/>
    </cofactor>
</comment>
<name>A0ABR2JR39_9EUKA</name>
<dbReference type="Pfam" id="PF02146">
    <property type="entry name" value="SIR2"/>
    <property type="match status" value="1"/>
</dbReference>
<evidence type="ECO:0000256" key="4">
    <source>
        <dbReference type="ARBA" id="ARBA00022723"/>
    </source>
</evidence>
<gene>
    <name evidence="10" type="ORF">M9Y10_004007</name>
</gene>
<dbReference type="SUPFAM" id="SSF52467">
    <property type="entry name" value="DHS-like NAD/FAD-binding domain"/>
    <property type="match status" value="1"/>
</dbReference>
<evidence type="ECO:0000256" key="2">
    <source>
        <dbReference type="ARBA" id="ARBA00006924"/>
    </source>
</evidence>
<dbReference type="PANTHER" id="PTHR11085:SF6">
    <property type="entry name" value="NAD-DEPENDENT PROTEIN DEACETYLASE SIRTUIN-2"/>
    <property type="match status" value="1"/>
</dbReference>
<dbReference type="InterPro" id="IPR026590">
    <property type="entry name" value="Ssirtuin_cat_dom"/>
</dbReference>
<dbReference type="PANTHER" id="PTHR11085">
    <property type="entry name" value="NAD-DEPENDENT PROTEIN DEACYLASE SIRTUIN-5, MITOCHONDRIAL-RELATED"/>
    <property type="match status" value="1"/>
</dbReference>
<evidence type="ECO:0000256" key="7">
    <source>
        <dbReference type="PIRNR" id="PIRNR037938"/>
    </source>
</evidence>
<feature type="active site" description="Proton acceptor" evidence="8">
    <location>
        <position position="156"/>
    </location>
</feature>
<keyword evidence="5 7" id="KW-0862">Zinc</keyword>
<dbReference type="InterPro" id="IPR050134">
    <property type="entry name" value="NAD-dep_sirtuin_deacylases"/>
</dbReference>
<dbReference type="InterPro" id="IPR003000">
    <property type="entry name" value="Sirtuin"/>
</dbReference>
<comment type="catalytic activity">
    <reaction evidence="7">
        <text>N(6)-acetyl-L-lysyl-[protein] + NAD(+) + H2O = 2''-O-acetyl-ADP-D-ribose + nicotinamide + L-lysyl-[protein]</text>
        <dbReference type="Rhea" id="RHEA:43636"/>
        <dbReference type="Rhea" id="RHEA-COMP:9752"/>
        <dbReference type="Rhea" id="RHEA-COMP:10731"/>
        <dbReference type="ChEBI" id="CHEBI:15377"/>
        <dbReference type="ChEBI" id="CHEBI:17154"/>
        <dbReference type="ChEBI" id="CHEBI:29969"/>
        <dbReference type="ChEBI" id="CHEBI:57540"/>
        <dbReference type="ChEBI" id="CHEBI:61930"/>
        <dbReference type="ChEBI" id="CHEBI:83767"/>
        <dbReference type="EC" id="2.3.1.286"/>
    </reaction>
</comment>
<dbReference type="InterPro" id="IPR026591">
    <property type="entry name" value="Sirtuin_cat_small_dom_sf"/>
</dbReference>
<dbReference type="Gene3D" id="3.40.50.1220">
    <property type="entry name" value="TPP-binding domain"/>
    <property type="match status" value="1"/>
</dbReference>
<dbReference type="EC" id="2.3.1.286" evidence="7"/>